<reference evidence="2 3" key="1">
    <citation type="journal article" date="2016" name="Nat. Commun.">
        <title>Thousands of microbial genomes shed light on interconnected biogeochemical processes in an aquifer system.</title>
        <authorList>
            <person name="Anantharaman K."/>
            <person name="Brown C.T."/>
            <person name="Hug L.A."/>
            <person name="Sharon I."/>
            <person name="Castelle C.J."/>
            <person name="Probst A.J."/>
            <person name="Thomas B.C."/>
            <person name="Singh A."/>
            <person name="Wilkins M.J."/>
            <person name="Karaoz U."/>
            <person name="Brodie E.L."/>
            <person name="Williams K.H."/>
            <person name="Hubbard S.S."/>
            <person name="Banfield J.F."/>
        </authorList>
    </citation>
    <scope>NUCLEOTIDE SEQUENCE [LARGE SCALE GENOMIC DNA]</scope>
</reference>
<name>A0A1G2DZP1_9BACT</name>
<proteinExistence type="predicted"/>
<comment type="caution">
    <text evidence="2">The sequence shown here is derived from an EMBL/GenBank/DDBJ whole genome shotgun (WGS) entry which is preliminary data.</text>
</comment>
<keyword evidence="1" id="KW-0472">Membrane</keyword>
<dbReference type="Proteomes" id="UP000176662">
    <property type="component" value="Unassembled WGS sequence"/>
</dbReference>
<organism evidence="2 3">
    <name type="scientific">Candidatus Nealsonbacteria bacterium RBG_13_38_11</name>
    <dbReference type="NCBI Taxonomy" id="1801662"/>
    <lineage>
        <taxon>Bacteria</taxon>
        <taxon>Candidatus Nealsoniibacteriota</taxon>
    </lineage>
</organism>
<dbReference type="AlphaFoldDB" id="A0A1G2DZP1"/>
<keyword evidence="1" id="KW-1133">Transmembrane helix</keyword>
<feature type="transmembrane region" description="Helical" evidence="1">
    <location>
        <begin position="12"/>
        <end position="36"/>
    </location>
</feature>
<gene>
    <name evidence="2" type="ORF">A2Z68_00850</name>
</gene>
<evidence type="ECO:0008006" key="4">
    <source>
        <dbReference type="Google" id="ProtNLM"/>
    </source>
</evidence>
<protein>
    <recommendedName>
        <fullName evidence="4">Prepilin-type N-terminal cleavage/methylation domain-containing protein</fullName>
    </recommendedName>
</protein>
<evidence type="ECO:0000256" key="1">
    <source>
        <dbReference type="SAM" id="Phobius"/>
    </source>
</evidence>
<sequence>MKESKNKGFTLIEFLVYTIILAALINIIGSVALNIFQSGAKTNTIQEVAHNGRFAIQRIGQAVNSAKAVISPEAEDDFLVLEFQEGDKNPTIFDVFENTLRIKEGNKEYVELTSSKVNVEDITFKRVFSNGFDSIKIEMNISFDNQEELSEYDFESFFTGAFTVAK</sequence>
<dbReference type="EMBL" id="MHLX01000030">
    <property type="protein sequence ID" value="OGZ18541.1"/>
    <property type="molecule type" value="Genomic_DNA"/>
</dbReference>
<evidence type="ECO:0000313" key="2">
    <source>
        <dbReference type="EMBL" id="OGZ18541.1"/>
    </source>
</evidence>
<keyword evidence="1" id="KW-0812">Transmembrane</keyword>
<evidence type="ECO:0000313" key="3">
    <source>
        <dbReference type="Proteomes" id="UP000176662"/>
    </source>
</evidence>
<accession>A0A1G2DZP1</accession>